<keyword evidence="1" id="KW-1133">Transmembrane helix</keyword>
<name>A0A5K1J3N8_9ACTN</name>
<feature type="transmembrane region" description="Helical" evidence="1">
    <location>
        <begin position="26"/>
        <end position="46"/>
    </location>
</feature>
<dbReference type="EMBL" id="CABWIH010000038">
    <property type="protein sequence ID" value="VWL97330.1"/>
    <property type="molecule type" value="Genomic_DNA"/>
</dbReference>
<gene>
    <name evidence="2" type="ORF">LMKDKBCB_00181</name>
</gene>
<evidence type="ECO:0000313" key="2">
    <source>
        <dbReference type="EMBL" id="VWL97330.1"/>
    </source>
</evidence>
<dbReference type="AlphaFoldDB" id="A0A5K1J3N8"/>
<proteinExistence type="predicted"/>
<evidence type="ECO:0000313" key="3">
    <source>
        <dbReference type="Proteomes" id="UP000330807"/>
    </source>
</evidence>
<protein>
    <submittedName>
        <fullName evidence="2">Uncharacterized protein</fullName>
    </submittedName>
</protein>
<accession>A0A5K1J3N8</accession>
<sequence length="117" mass="12516">MESSLYLQRTELTCDSDELPPLRTRFLALALTIALALACIFSPIAVAHEMHHDCTGVGCVTCAEMAGNLSLAQRGSVPHNPIAIASLLMIYAVAIIGVEYASYAPVTLVSLKVRLDD</sequence>
<feature type="transmembrane region" description="Helical" evidence="1">
    <location>
        <begin position="82"/>
        <end position="103"/>
    </location>
</feature>
<keyword evidence="1" id="KW-0472">Membrane</keyword>
<dbReference type="Proteomes" id="UP000330807">
    <property type="component" value="Unassembled WGS sequence"/>
</dbReference>
<reference evidence="2 3" key="1">
    <citation type="submission" date="2019-10" db="EMBL/GenBank/DDBJ databases">
        <authorList>
            <person name="Wolf R A."/>
        </authorList>
    </citation>
    <scope>NUCLEOTIDE SEQUENCE [LARGE SCALE GENOMIC DNA]</scope>
    <source>
        <strain evidence="2">Collinsella_aerofaciens_AK_138A</strain>
    </source>
</reference>
<evidence type="ECO:0000256" key="1">
    <source>
        <dbReference type="SAM" id="Phobius"/>
    </source>
</evidence>
<organism evidence="2 3">
    <name type="scientific">Collinsella aerofaciens</name>
    <dbReference type="NCBI Taxonomy" id="74426"/>
    <lineage>
        <taxon>Bacteria</taxon>
        <taxon>Bacillati</taxon>
        <taxon>Actinomycetota</taxon>
        <taxon>Coriobacteriia</taxon>
        <taxon>Coriobacteriales</taxon>
        <taxon>Coriobacteriaceae</taxon>
        <taxon>Collinsella</taxon>
    </lineage>
</organism>
<keyword evidence="1" id="KW-0812">Transmembrane</keyword>
<dbReference type="RefSeq" id="WP_156063614.1">
    <property type="nucleotide sequence ID" value="NZ_CABWIH010000038.1"/>
</dbReference>